<evidence type="ECO:0000259" key="10">
    <source>
        <dbReference type="Pfam" id="PF04652"/>
    </source>
</evidence>
<dbReference type="GO" id="GO:0032511">
    <property type="term" value="P:late endosome to vacuole transport via multivesicular body sorting pathway"/>
    <property type="evidence" value="ECO:0007669"/>
    <property type="project" value="EnsemblFungi"/>
</dbReference>
<dbReference type="Pfam" id="PF18097">
    <property type="entry name" value="Vta1_C"/>
    <property type="match status" value="1"/>
</dbReference>
<keyword evidence="13" id="KW-1185">Reference proteome</keyword>
<dbReference type="Gene3D" id="1.25.40.270">
    <property type="entry name" value="Vacuolar protein sorting-associated protein vta1"/>
    <property type="match status" value="1"/>
</dbReference>
<evidence type="ECO:0000256" key="1">
    <source>
        <dbReference type="ARBA" id="ARBA00004481"/>
    </source>
</evidence>
<keyword evidence="8" id="KW-0472">Membrane</keyword>
<dbReference type="InterPro" id="IPR041212">
    <property type="entry name" value="Vta1_C"/>
</dbReference>
<dbReference type="GO" id="GO:0030674">
    <property type="term" value="F:protein-macromolecule adaptor activity"/>
    <property type="evidence" value="ECO:0007669"/>
    <property type="project" value="EnsemblFungi"/>
</dbReference>
<organism evidence="13">
    <name type="scientific">Vanderwaltozyma polyspora (strain ATCC 22028 / DSM 70294 / BCRC 21397 / CBS 2163 / NBRC 10782 / NRRL Y-8283 / UCD 57-17)</name>
    <name type="common">Kluyveromyces polysporus</name>
    <dbReference type="NCBI Taxonomy" id="436907"/>
    <lineage>
        <taxon>Eukaryota</taxon>
        <taxon>Fungi</taxon>
        <taxon>Dikarya</taxon>
        <taxon>Ascomycota</taxon>
        <taxon>Saccharomycotina</taxon>
        <taxon>Saccharomycetes</taxon>
        <taxon>Saccharomycetales</taxon>
        <taxon>Saccharomycetaceae</taxon>
        <taxon>Vanderwaltozyma</taxon>
    </lineage>
</organism>
<dbReference type="GeneID" id="5547446"/>
<dbReference type="AlphaFoldDB" id="A7TF92"/>
<dbReference type="RefSeq" id="XP_001646975.1">
    <property type="nucleotide sequence ID" value="XM_001646925.1"/>
</dbReference>
<name>A7TF92_VANPO</name>
<protein>
    <recommendedName>
        <fullName evidence="14">Vta1 C-terminal domain-containing protein</fullName>
    </recommendedName>
</protein>
<proteinExistence type="inferred from homology"/>
<feature type="domain" description="Vta1 C-terminal" evidence="11">
    <location>
        <begin position="258"/>
        <end position="293"/>
    </location>
</feature>
<dbReference type="InParanoid" id="A7TF92"/>
<keyword evidence="7" id="KW-0653">Protein transport</keyword>
<feature type="compositionally biased region" description="Acidic residues" evidence="9">
    <location>
        <begin position="97"/>
        <end position="109"/>
    </location>
</feature>
<gene>
    <name evidence="12" type="ORF">Kpol_2000p85</name>
</gene>
<evidence type="ECO:0000256" key="8">
    <source>
        <dbReference type="ARBA" id="ARBA00023136"/>
    </source>
</evidence>
<dbReference type="GO" id="GO:1990621">
    <property type="term" value="C:ESCRT IV complex"/>
    <property type="evidence" value="ECO:0007669"/>
    <property type="project" value="EnsemblFungi"/>
</dbReference>
<evidence type="ECO:0000313" key="13">
    <source>
        <dbReference type="Proteomes" id="UP000000267"/>
    </source>
</evidence>
<keyword evidence="6" id="KW-0967">Endosome</keyword>
<dbReference type="InterPro" id="IPR023175">
    <property type="entry name" value="Vta1/CALS_N_sf"/>
</dbReference>
<feature type="region of interest" description="Disordered" evidence="9">
    <location>
        <begin position="186"/>
        <end position="211"/>
    </location>
</feature>
<feature type="region of interest" description="Disordered" evidence="9">
    <location>
        <begin position="95"/>
        <end position="138"/>
    </location>
</feature>
<feature type="compositionally biased region" description="Basic and acidic residues" evidence="9">
    <location>
        <begin position="164"/>
        <end position="174"/>
    </location>
</feature>
<keyword evidence="5" id="KW-0963">Cytoplasm</keyword>
<dbReference type="HOGENOM" id="CLU_063501_0_0_1"/>
<dbReference type="Proteomes" id="UP000000267">
    <property type="component" value="Unassembled WGS sequence"/>
</dbReference>
<evidence type="ECO:0000256" key="5">
    <source>
        <dbReference type="ARBA" id="ARBA00022490"/>
    </source>
</evidence>
<dbReference type="GO" id="GO:0015031">
    <property type="term" value="P:protein transport"/>
    <property type="evidence" value="ECO:0007669"/>
    <property type="project" value="UniProtKB-KW"/>
</dbReference>
<dbReference type="EMBL" id="DS480382">
    <property type="protein sequence ID" value="EDO19117.1"/>
    <property type="molecule type" value="Genomic_DNA"/>
</dbReference>
<dbReference type="PANTHER" id="PTHR46009:SF1">
    <property type="entry name" value="VACUOLAR PROTEIN SORTING-ASSOCIATED PROTEIN VTA1 HOMOLOG"/>
    <property type="match status" value="1"/>
</dbReference>
<accession>A7TF92</accession>
<dbReference type="Gene3D" id="1.20.5.420">
    <property type="entry name" value="Immunoglobulin FC, subunit C"/>
    <property type="match status" value="1"/>
</dbReference>
<dbReference type="OrthoDB" id="391137at2759"/>
<dbReference type="PhylomeDB" id="A7TF92"/>
<sequence length="296" mass="34072">MNLYNKKLLQVKDGPWDDDLKKGLWCCIILFSSILHLWLDSLNDPEPLKTKIKYCKVYISKLIKGELAPVADEENEQSLSDITNPKLDIKDFFETKNEEDERSDVEDEVSGNVTGTEELEPNTNKDSELEFPIDDQEDEVRSLIEKAKSVLKEKQEEEEEDQESEYHKPPTEDEIKSMIAKVEAMEEQENESEIAESPKFILPEIPDSTPTAAPVFIDESDESIMEVDEESPDVEEPIIKPHQYKKDEIEDMMDRVGQIEKIQKLAKYAISALNYEDIGTAEDQLTQALEMLRKLK</sequence>
<dbReference type="InterPro" id="IPR044538">
    <property type="entry name" value="Vta1-like"/>
</dbReference>
<evidence type="ECO:0000256" key="6">
    <source>
        <dbReference type="ARBA" id="ARBA00022753"/>
    </source>
</evidence>
<feature type="compositionally biased region" description="Acidic residues" evidence="9">
    <location>
        <begin position="129"/>
        <end position="138"/>
    </location>
</feature>
<feature type="region of interest" description="Disordered" evidence="9">
    <location>
        <begin position="150"/>
        <end position="174"/>
    </location>
</feature>
<dbReference type="KEGG" id="vpo:Kpol_2000p85"/>
<evidence type="ECO:0000256" key="4">
    <source>
        <dbReference type="ARBA" id="ARBA00022448"/>
    </source>
</evidence>
<evidence type="ECO:0000256" key="9">
    <source>
        <dbReference type="SAM" id="MobiDB-lite"/>
    </source>
</evidence>
<dbReference type="GO" id="GO:0005771">
    <property type="term" value="C:multivesicular body"/>
    <property type="evidence" value="ECO:0007669"/>
    <property type="project" value="EnsemblFungi"/>
</dbReference>
<keyword evidence="4" id="KW-0813">Transport</keyword>
<evidence type="ECO:0000256" key="2">
    <source>
        <dbReference type="ARBA" id="ARBA00004496"/>
    </source>
</evidence>
<evidence type="ECO:0000256" key="3">
    <source>
        <dbReference type="ARBA" id="ARBA00007895"/>
    </source>
</evidence>
<evidence type="ECO:0000313" key="12">
    <source>
        <dbReference type="EMBL" id="EDO19117.1"/>
    </source>
</evidence>
<dbReference type="OMA" id="YCKIYVL"/>
<dbReference type="PANTHER" id="PTHR46009">
    <property type="entry name" value="VACUOLAR PROTEIN SORTING-ASSOCIATED PROTEIN VTA1 HOMOLOG"/>
    <property type="match status" value="1"/>
</dbReference>
<dbReference type="STRING" id="436907.A7TF92"/>
<feature type="domain" description="Vta1/callose synthase N-terminal" evidence="10">
    <location>
        <begin position="1"/>
        <end position="66"/>
    </location>
</feature>
<dbReference type="GO" id="GO:0001671">
    <property type="term" value="F:ATPase activator activity"/>
    <property type="evidence" value="ECO:0007669"/>
    <property type="project" value="EnsemblFungi"/>
</dbReference>
<dbReference type="Pfam" id="PF04652">
    <property type="entry name" value="Vta1"/>
    <property type="match status" value="1"/>
</dbReference>
<dbReference type="InterPro" id="IPR039431">
    <property type="entry name" value="Vta1/CALS_N"/>
</dbReference>
<comment type="subcellular location">
    <subcellularLocation>
        <location evidence="2">Cytoplasm</location>
    </subcellularLocation>
    <subcellularLocation>
        <location evidence="1">Endosome membrane</location>
        <topology evidence="1">Peripheral membrane protein</topology>
    </subcellularLocation>
</comment>
<dbReference type="FunCoup" id="A7TF92">
    <property type="interactions" value="472"/>
</dbReference>
<comment type="similarity">
    <text evidence="3">Belongs to the VTA1 family.</text>
</comment>
<evidence type="ECO:0000256" key="7">
    <source>
        <dbReference type="ARBA" id="ARBA00022927"/>
    </source>
</evidence>
<evidence type="ECO:0000259" key="11">
    <source>
        <dbReference type="Pfam" id="PF18097"/>
    </source>
</evidence>
<reference evidence="12 13" key="1">
    <citation type="journal article" date="2007" name="Proc. Natl. Acad. Sci. U.S.A.">
        <title>Independent sorting-out of thousands of duplicated gene pairs in two yeast species descended from a whole-genome duplication.</title>
        <authorList>
            <person name="Scannell D.R."/>
            <person name="Frank A.C."/>
            <person name="Conant G.C."/>
            <person name="Byrne K.P."/>
            <person name="Woolfit M."/>
            <person name="Wolfe K.H."/>
        </authorList>
    </citation>
    <scope>NUCLEOTIDE SEQUENCE [LARGE SCALE GENOMIC DNA]</scope>
    <source>
        <strain evidence="13">ATCC 22028 / DSM 70294 / BCRC 21397 / CBS 2163 / NBRC 10782 / NRRL Y-8283 / UCD 57-17</strain>
    </source>
</reference>
<dbReference type="eggNOG" id="ENOG502RXP8">
    <property type="taxonomic scope" value="Eukaryota"/>
</dbReference>
<evidence type="ECO:0008006" key="14">
    <source>
        <dbReference type="Google" id="ProtNLM"/>
    </source>
</evidence>